<dbReference type="EMBL" id="CP150096">
    <property type="protein sequence ID" value="WZN45530.1"/>
    <property type="molecule type" value="Genomic_DNA"/>
</dbReference>
<keyword evidence="2" id="KW-0732">Signal</keyword>
<reference evidence="3 4" key="1">
    <citation type="submission" date="2024-03" db="EMBL/GenBank/DDBJ databases">
        <title>Chitinophaga caseinilytica sp. nov., a casein hydrolysing bacterium isolated from forest soil.</title>
        <authorList>
            <person name="Lee D.S."/>
            <person name="Han D.M."/>
            <person name="Baek J.H."/>
            <person name="Choi D.G."/>
            <person name="Jeon J.H."/>
            <person name="Jeon C.O."/>
        </authorList>
    </citation>
    <scope>NUCLEOTIDE SEQUENCE [LARGE SCALE GENOMIC DNA]</scope>
    <source>
        <strain evidence="3 4">KACC 19118</strain>
    </source>
</reference>
<dbReference type="Proteomes" id="UP001449657">
    <property type="component" value="Chromosome"/>
</dbReference>
<dbReference type="InterPro" id="IPR003423">
    <property type="entry name" value="OMP_efflux"/>
</dbReference>
<dbReference type="PANTHER" id="PTHR30203">
    <property type="entry name" value="OUTER MEMBRANE CATION EFFLUX PROTEIN"/>
    <property type="match status" value="1"/>
</dbReference>
<name>A0ABZ2Z251_9BACT</name>
<organism evidence="3 4">
    <name type="scientific">Chitinophaga caseinilytica</name>
    <dbReference type="NCBI Taxonomy" id="2267521"/>
    <lineage>
        <taxon>Bacteria</taxon>
        <taxon>Pseudomonadati</taxon>
        <taxon>Bacteroidota</taxon>
        <taxon>Chitinophagia</taxon>
        <taxon>Chitinophagales</taxon>
        <taxon>Chitinophagaceae</taxon>
        <taxon>Chitinophaga</taxon>
    </lineage>
</organism>
<dbReference type="SUPFAM" id="SSF56954">
    <property type="entry name" value="Outer membrane efflux proteins (OEP)"/>
    <property type="match status" value="1"/>
</dbReference>
<sequence>MVRLALLPILLFSGICLAQQPADTLRFSPGEAEKTFLENNLGLLAAKLDIGRAEARILQAKAWPNPNFTLDEVNLWATARQRGGETVSPAFPGGWGTNQQFALRLEQMVQTARKRGKAIRLETDGKVLAEKSFSDLLQAMRAELRQAAAELSYAQALLHDARRQQSLVDRLLRVQEAQSALGAVPKAEVYRLRALQQSLKAEANEWAEQAGEKEMALKLLLGTPPASALVITIPAAIPAVHIPPLDSLLDVAERNNASLQVATANVQLQNSAYALERARRVPDLQFNVGYDRNGSTMLDFVGAGVSMDLPFFNRNKGNIRDARLQWQQSGIQRSRTAHALAADVVRARQELVRTLEAAQGMGGDYLHELDLLLDGITLNFRDRHLSLVAFLDYFTSFRDNRRLYYEAIRNIIVHQSELEYLTGNTL</sequence>
<dbReference type="Gene3D" id="1.20.1600.10">
    <property type="entry name" value="Outer membrane efflux proteins (OEP)"/>
    <property type="match status" value="1"/>
</dbReference>
<dbReference type="PANTHER" id="PTHR30203:SF23">
    <property type="entry name" value="OUTER MEMBRANE EFFLUX PROTEIN"/>
    <property type="match status" value="1"/>
</dbReference>
<dbReference type="RefSeq" id="WP_341840282.1">
    <property type="nucleotide sequence ID" value="NZ_CP149792.1"/>
</dbReference>
<accession>A0ABZ2Z251</accession>
<dbReference type="InterPro" id="IPR010131">
    <property type="entry name" value="MdtP/NodT-like"/>
</dbReference>
<evidence type="ECO:0000313" key="3">
    <source>
        <dbReference type="EMBL" id="WZN45530.1"/>
    </source>
</evidence>
<comment type="similarity">
    <text evidence="1">Belongs to the outer membrane factor (OMF) (TC 1.B.17) family.</text>
</comment>
<feature type="signal peptide" evidence="2">
    <location>
        <begin position="1"/>
        <end position="18"/>
    </location>
</feature>
<dbReference type="Pfam" id="PF02321">
    <property type="entry name" value="OEP"/>
    <property type="match status" value="1"/>
</dbReference>
<gene>
    <name evidence="3" type="ORF">WJU22_21765</name>
</gene>
<evidence type="ECO:0000256" key="1">
    <source>
        <dbReference type="ARBA" id="ARBA00007613"/>
    </source>
</evidence>
<proteinExistence type="inferred from homology"/>
<protein>
    <submittedName>
        <fullName evidence="3">TolC family protein</fullName>
    </submittedName>
</protein>
<evidence type="ECO:0000256" key="2">
    <source>
        <dbReference type="SAM" id="SignalP"/>
    </source>
</evidence>
<feature type="chain" id="PRO_5046410199" evidence="2">
    <location>
        <begin position="19"/>
        <end position="426"/>
    </location>
</feature>
<evidence type="ECO:0000313" key="4">
    <source>
        <dbReference type="Proteomes" id="UP001449657"/>
    </source>
</evidence>
<keyword evidence="4" id="KW-1185">Reference proteome</keyword>